<dbReference type="Proteomes" id="UP000285478">
    <property type="component" value="Chromosome"/>
</dbReference>
<evidence type="ECO:0000256" key="5">
    <source>
        <dbReference type="ARBA" id="ARBA00012730"/>
    </source>
</evidence>
<dbReference type="InterPro" id="IPR005841">
    <property type="entry name" value="Alpha-D-phosphohexomutase_SF"/>
</dbReference>
<dbReference type="InterPro" id="IPR005846">
    <property type="entry name" value="A-D-PHexomutase_a/b/a-III"/>
</dbReference>
<evidence type="ECO:0000256" key="1">
    <source>
        <dbReference type="ARBA" id="ARBA00000586"/>
    </source>
</evidence>
<evidence type="ECO:0000256" key="6">
    <source>
        <dbReference type="ARBA" id="ARBA00022553"/>
    </source>
</evidence>
<comment type="catalytic activity">
    <reaction evidence="1">
        <text>alpha-D-mannose 1-phosphate = D-mannose 6-phosphate</text>
        <dbReference type="Rhea" id="RHEA:11140"/>
        <dbReference type="ChEBI" id="CHEBI:58409"/>
        <dbReference type="ChEBI" id="CHEBI:58735"/>
        <dbReference type="EC" id="5.4.2.8"/>
    </reaction>
</comment>
<dbReference type="EC" id="5.4.2.8" evidence="5"/>
<feature type="domain" description="Alpha-D-phosphohexomutase alpha/beta/alpha" evidence="13">
    <location>
        <begin position="258"/>
        <end position="369"/>
    </location>
</feature>
<dbReference type="InterPro" id="IPR005844">
    <property type="entry name" value="A-D-PHexomutase_a/b/a-I"/>
</dbReference>
<evidence type="ECO:0000259" key="11">
    <source>
        <dbReference type="Pfam" id="PF02878"/>
    </source>
</evidence>
<dbReference type="GO" id="GO:0004615">
    <property type="term" value="F:phosphomannomutase activity"/>
    <property type="evidence" value="ECO:0007669"/>
    <property type="project" value="UniProtKB-EC"/>
</dbReference>
<evidence type="ECO:0000256" key="3">
    <source>
        <dbReference type="ARBA" id="ARBA00004699"/>
    </source>
</evidence>
<dbReference type="Pfam" id="PF02878">
    <property type="entry name" value="PGM_PMM_I"/>
    <property type="match status" value="1"/>
</dbReference>
<dbReference type="SUPFAM" id="SSF53738">
    <property type="entry name" value="Phosphoglucomutase, first 3 domains"/>
    <property type="match status" value="3"/>
</dbReference>
<dbReference type="Pfam" id="PF00408">
    <property type="entry name" value="PGM_PMM_IV"/>
    <property type="match status" value="1"/>
</dbReference>
<keyword evidence="8" id="KW-0460">Magnesium</keyword>
<evidence type="ECO:0000259" key="13">
    <source>
        <dbReference type="Pfam" id="PF02880"/>
    </source>
</evidence>
<dbReference type="PRINTS" id="PR00509">
    <property type="entry name" value="PGMPMM"/>
</dbReference>
<keyword evidence="15" id="KW-1185">Reference proteome</keyword>
<evidence type="ECO:0000313" key="15">
    <source>
        <dbReference type="Proteomes" id="UP000285478"/>
    </source>
</evidence>
<evidence type="ECO:0000259" key="12">
    <source>
        <dbReference type="Pfam" id="PF02879"/>
    </source>
</evidence>
<feature type="domain" description="Alpha-D-phosphohexomutase alpha/beta/alpha" evidence="12">
    <location>
        <begin position="157"/>
        <end position="253"/>
    </location>
</feature>
<keyword evidence="9" id="KW-0413">Isomerase</keyword>
<evidence type="ECO:0000256" key="2">
    <source>
        <dbReference type="ARBA" id="ARBA00001946"/>
    </source>
</evidence>
<dbReference type="Pfam" id="PF02879">
    <property type="entry name" value="PGM_PMM_II"/>
    <property type="match status" value="1"/>
</dbReference>
<comment type="pathway">
    <text evidence="3">Nucleotide-sugar biosynthesis; GDP-alpha-D-mannose biosynthesis; alpha-D-mannose 1-phosphate from D-fructose 6-phosphate: step 2/2.</text>
</comment>
<evidence type="ECO:0000256" key="8">
    <source>
        <dbReference type="ARBA" id="ARBA00022842"/>
    </source>
</evidence>
<dbReference type="PANTHER" id="PTHR43771">
    <property type="entry name" value="PHOSPHOMANNOMUTASE"/>
    <property type="match status" value="1"/>
</dbReference>
<evidence type="ECO:0000259" key="10">
    <source>
        <dbReference type="Pfam" id="PF00408"/>
    </source>
</evidence>
<keyword evidence="6" id="KW-0597">Phosphoprotein</keyword>
<proteinExistence type="inferred from homology"/>
<feature type="domain" description="Alpha-D-phosphohexomutase alpha/beta/alpha" evidence="11">
    <location>
        <begin position="7"/>
        <end position="139"/>
    </location>
</feature>
<feature type="domain" description="Alpha-D-phosphohexomutase C-terminal" evidence="10">
    <location>
        <begin position="388"/>
        <end position="447"/>
    </location>
</feature>
<dbReference type="Gene3D" id="3.30.310.50">
    <property type="entry name" value="Alpha-D-phosphohexomutase, C-terminal domain"/>
    <property type="match status" value="1"/>
</dbReference>
<dbReference type="GO" id="GO:0005975">
    <property type="term" value="P:carbohydrate metabolic process"/>
    <property type="evidence" value="ECO:0007669"/>
    <property type="project" value="InterPro"/>
</dbReference>
<dbReference type="InterPro" id="IPR036900">
    <property type="entry name" value="A-D-PHexomutase_C_sf"/>
</dbReference>
<evidence type="ECO:0000256" key="7">
    <source>
        <dbReference type="ARBA" id="ARBA00022723"/>
    </source>
</evidence>
<organism evidence="14 15">
    <name type="scientific">Hydrogenovibrio thermophilus</name>
    <dbReference type="NCBI Taxonomy" id="265883"/>
    <lineage>
        <taxon>Bacteria</taxon>
        <taxon>Pseudomonadati</taxon>
        <taxon>Pseudomonadota</taxon>
        <taxon>Gammaproteobacteria</taxon>
        <taxon>Thiotrichales</taxon>
        <taxon>Piscirickettsiaceae</taxon>
        <taxon>Hydrogenovibrio</taxon>
    </lineage>
</organism>
<dbReference type="PANTHER" id="PTHR43771:SF2">
    <property type="entry name" value="PHOSPHOMANNOMUTASE_PHOSPHOGLUCOMUTASE"/>
    <property type="match status" value="1"/>
</dbReference>
<dbReference type="GO" id="GO:0046872">
    <property type="term" value="F:metal ion binding"/>
    <property type="evidence" value="ECO:0007669"/>
    <property type="project" value="UniProtKB-KW"/>
</dbReference>
<evidence type="ECO:0000256" key="9">
    <source>
        <dbReference type="ARBA" id="ARBA00023235"/>
    </source>
</evidence>
<gene>
    <name evidence="14" type="ORF">EPV75_10510</name>
</gene>
<dbReference type="InterPro" id="IPR016055">
    <property type="entry name" value="A-D-PHexomutase_a/b/a-I/II/III"/>
</dbReference>
<evidence type="ECO:0000256" key="4">
    <source>
        <dbReference type="ARBA" id="ARBA00010231"/>
    </source>
</evidence>
<name>A0A410H577_9GAMM</name>
<dbReference type="CDD" id="cd03089">
    <property type="entry name" value="PMM_PGM"/>
    <property type="match status" value="1"/>
</dbReference>
<comment type="similarity">
    <text evidence="4">Belongs to the phosphohexose mutase family.</text>
</comment>
<dbReference type="Pfam" id="PF02880">
    <property type="entry name" value="PGM_PMM_III"/>
    <property type="match status" value="1"/>
</dbReference>
<dbReference type="RefSeq" id="WP_128385358.1">
    <property type="nucleotide sequence ID" value="NZ_CP035033.1"/>
</dbReference>
<keyword evidence="7" id="KW-0479">Metal-binding</keyword>
<evidence type="ECO:0000313" key="14">
    <source>
        <dbReference type="EMBL" id="QAB16069.1"/>
    </source>
</evidence>
<protein>
    <recommendedName>
        <fullName evidence="5">phosphomannomutase</fullName>
        <ecNumber evidence="5">5.4.2.8</ecNumber>
    </recommendedName>
</protein>
<dbReference type="AlphaFoldDB" id="A0A410H577"/>
<dbReference type="KEGG" id="htr:EPV75_10510"/>
<dbReference type="InterPro" id="IPR005843">
    <property type="entry name" value="A-D-PHexomutase_C"/>
</dbReference>
<comment type="cofactor">
    <cofactor evidence="2">
        <name>Mg(2+)</name>
        <dbReference type="ChEBI" id="CHEBI:18420"/>
    </cofactor>
</comment>
<dbReference type="EMBL" id="CP035033">
    <property type="protein sequence ID" value="QAB16069.1"/>
    <property type="molecule type" value="Genomic_DNA"/>
</dbReference>
<sequence length="461" mass="50610">MAHVDPRIFRTYDIRGIVDQAMTEETVYYVGQALGSEMLAAGEAQIVLGRDGRLSGERFAHLMSEGLRSTGVKVIDLGAVMTPMVYFAAETLPGGHSCVVITGSHNPPDYNGIKMVIDGVTLYGEHIQKLLQRIQNDDFVESARPGDYQTYDIFPAYRERILSGIALKRPLKVVVDAGNGIAGAFAPEIIEALGCDVTAIFCEVDGTFPNHHPDPAKLKNLQDLAEKVVALEADVGLAFDGDGDRCGVVDNRGEPLYPDRQMMLYAQDVLTRQPGAEVIYDIKCTALLPKVIEAAGGRATMWKTGHSYMKAKMRESGAALGGEVSGHMFFKERWYGFDDGVYTAARMLEILSAQSQTAAELFAALPNAYNTPEIDIPFEEGQHYAFMDKIKAVADFSDAKVFDLDGLRVDFDDGWGLIRPSNTSPVIVLRFEGETPEALARIQQRFKALMLAVEPTLRLPF</sequence>
<reference evidence="14 15" key="1">
    <citation type="journal article" date="2018" name="Environ. Microbiol.">
        <title>Genomes of ubiquitous marine and hypersaline Hydrogenovibrio, Thiomicrorhabdus and Thiomicrospira spp. encode a diversity of mechanisms to sustain chemolithoautotrophy in heterogeneous environments.</title>
        <authorList>
            <person name="Scott K.M."/>
            <person name="Williams J."/>
            <person name="Porter C.M.B."/>
            <person name="Russel S."/>
            <person name="Harmer T.L."/>
            <person name="Paul J.H."/>
            <person name="Antonen K.M."/>
            <person name="Bridges M.K."/>
            <person name="Camper G.J."/>
            <person name="Campla C.K."/>
            <person name="Casella L.G."/>
            <person name="Chase E."/>
            <person name="Conrad J.W."/>
            <person name="Cruz M.C."/>
            <person name="Dunlap D.S."/>
            <person name="Duran L."/>
            <person name="Fahsbender E.M."/>
            <person name="Goldsmith D.B."/>
            <person name="Keeley R.F."/>
            <person name="Kondoff M.R."/>
            <person name="Kussy B.I."/>
            <person name="Lane M.K."/>
            <person name="Lawler S."/>
            <person name="Leigh B.A."/>
            <person name="Lewis C."/>
            <person name="Lostal L.M."/>
            <person name="Marking D."/>
            <person name="Mancera P.A."/>
            <person name="McClenthan E.C."/>
            <person name="McIntyre E.A."/>
            <person name="Mine J.A."/>
            <person name="Modi S."/>
            <person name="Moore B.D."/>
            <person name="Morgan W.A."/>
            <person name="Nelson K.M."/>
            <person name="Nguyen K.N."/>
            <person name="Ogburn N."/>
            <person name="Parrino D.G."/>
            <person name="Pedapudi A.D."/>
            <person name="Pelham R.P."/>
            <person name="Preece A.M."/>
            <person name="Rampersad E.A."/>
            <person name="Richardson J.C."/>
            <person name="Rodgers C.M."/>
            <person name="Schaffer B.L."/>
            <person name="Sheridan N.E."/>
            <person name="Solone M.R."/>
            <person name="Staley Z.R."/>
            <person name="Tabuchi M."/>
            <person name="Waide R.J."/>
            <person name="Wanjugi P.W."/>
            <person name="Young S."/>
            <person name="Clum A."/>
            <person name="Daum C."/>
            <person name="Huntemann M."/>
            <person name="Ivanova N."/>
            <person name="Kyrpides N."/>
            <person name="Mikhailova N."/>
            <person name="Palaniappan K."/>
            <person name="Pillay M."/>
            <person name="Reddy T.B.K."/>
            <person name="Shapiro N."/>
            <person name="Stamatis D."/>
            <person name="Varghese N."/>
            <person name="Woyke T."/>
            <person name="Boden R."/>
            <person name="Freyermuth S.K."/>
            <person name="Kerfeld C.A."/>
        </authorList>
    </citation>
    <scope>NUCLEOTIDE SEQUENCE [LARGE SCALE GENOMIC DNA]</scope>
    <source>
        <strain evidence="14 15">JR-2</strain>
    </source>
</reference>
<dbReference type="Gene3D" id="3.40.120.10">
    <property type="entry name" value="Alpha-D-Glucose-1,6-Bisphosphate, subunit A, domain 3"/>
    <property type="match status" value="3"/>
</dbReference>
<accession>A0A410H577</accession>
<dbReference type="SUPFAM" id="SSF55957">
    <property type="entry name" value="Phosphoglucomutase, C-terminal domain"/>
    <property type="match status" value="1"/>
</dbReference>
<dbReference type="InterPro" id="IPR005845">
    <property type="entry name" value="A-D-PHexomutase_a/b/a-II"/>
</dbReference>